<gene>
    <name evidence="1" type="ORF">L2E82_17124</name>
</gene>
<name>A0ACB9F8D3_CICIN</name>
<protein>
    <submittedName>
        <fullName evidence="1">Uncharacterized protein</fullName>
    </submittedName>
</protein>
<reference evidence="1 2" key="2">
    <citation type="journal article" date="2022" name="Mol. Ecol. Resour.">
        <title>The genomes of chicory, endive, great burdock and yacon provide insights into Asteraceae paleo-polyploidization history and plant inulin production.</title>
        <authorList>
            <person name="Fan W."/>
            <person name="Wang S."/>
            <person name="Wang H."/>
            <person name="Wang A."/>
            <person name="Jiang F."/>
            <person name="Liu H."/>
            <person name="Zhao H."/>
            <person name="Xu D."/>
            <person name="Zhang Y."/>
        </authorList>
    </citation>
    <scope>NUCLEOTIDE SEQUENCE [LARGE SCALE GENOMIC DNA]</scope>
    <source>
        <strain evidence="2">cv. Punajuju</strain>
        <tissue evidence="1">Leaves</tissue>
    </source>
</reference>
<proteinExistence type="predicted"/>
<sequence length="99" mass="11339">MQGLSVPQVANSSSRLSYGEEQKRRGGDALSHKRSSRAQKAQLFQITEAKQTLIFPQGSFEWEGRWNWRWWRRRTKAIADEGTAAARLLLLPRLLRTGG</sequence>
<organism evidence="1 2">
    <name type="scientific">Cichorium intybus</name>
    <name type="common">Chicory</name>
    <dbReference type="NCBI Taxonomy" id="13427"/>
    <lineage>
        <taxon>Eukaryota</taxon>
        <taxon>Viridiplantae</taxon>
        <taxon>Streptophyta</taxon>
        <taxon>Embryophyta</taxon>
        <taxon>Tracheophyta</taxon>
        <taxon>Spermatophyta</taxon>
        <taxon>Magnoliopsida</taxon>
        <taxon>eudicotyledons</taxon>
        <taxon>Gunneridae</taxon>
        <taxon>Pentapetalae</taxon>
        <taxon>asterids</taxon>
        <taxon>campanulids</taxon>
        <taxon>Asterales</taxon>
        <taxon>Asteraceae</taxon>
        <taxon>Cichorioideae</taxon>
        <taxon>Cichorieae</taxon>
        <taxon>Cichoriinae</taxon>
        <taxon>Cichorium</taxon>
    </lineage>
</organism>
<evidence type="ECO:0000313" key="2">
    <source>
        <dbReference type="Proteomes" id="UP001055811"/>
    </source>
</evidence>
<dbReference type="EMBL" id="CM042011">
    <property type="protein sequence ID" value="KAI3767043.1"/>
    <property type="molecule type" value="Genomic_DNA"/>
</dbReference>
<dbReference type="Proteomes" id="UP001055811">
    <property type="component" value="Linkage Group LG03"/>
</dbReference>
<accession>A0ACB9F8D3</accession>
<evidence type="ECO:0000313" key="1">
    <source>
        <dbReference type="EMBL" id="KAI3767043.1"/>
    </source>
</evidence>
<reference evidence="2" key="1">
    <citation type="journal article" date="2022" name="Mol. Ecol. Resour.">
        <title>The genomes of chicory, endive, great burdock and yacon provide insights into Asteraceae palaeo-polyploidization history and plant inulin production.</title>
        <authorList>
            <person name="Fan W."/>
            <person name="Wang S."/>
            <person name="Wang H."/>
            <person name="Wang A."/>
            <person name="Jiang F."/>
            <person name="Liu H."/>
            <person name="Zhao H."/>
            <person name="Xu D."/>
            <person name="Zhang Y."/>
        </authorList>
    </citation>
    <scope>NUCLEOTIDE SEQUENCE [LARGE SCALE GENOMIC DNA]</scope>
    <source>
        <strain evidence="2">cv. Punajuju</strain>
    </source>
</reference>
<keyword evidence="2" id="KW-1185">Reference proteome</keyword>
<comment type="caution">
    <text evidence="1">The sequence shown here is derived from an EMBL/GenBank/DDBJ whole genome shotgun (WGS) entry which is preliminary data.</text>
</comment>